<comment type="caution">
    <text evidence="2">The sequence shown here is derived from an EMBL/GenBank/DDBJ whole genome shotgun (WGS) entry which is preliminary data.</text>
</comment>
<reference evidence="2 3" key="1">
    <citation type="submission" date="2019-04" db="EMBL/GenBank/DDBJ databases">
        <authorList>
            <person name="Brisse S."/>
            <person name="Rodrigues C."/>
        </authorList>
    </citation>
    <scope>NUCLEOTIDE SEQUENCE [LARGE SCALE GENOMIC DNA]</scope>
    <source>
        <strain evidence="2">SB5857</strain>
    </source>
</reference>
<dbReference type="AlphaFoldDB" id="A0A8B6IYT5"/>
<dbReference type="EMBL" id="CAAHGQ010000017">
    <property type="protein sequence ID" value="VGQ08603.1"/>
    <property type="molecule type" value="Genomic_DNA"/>
</dbReference>
<dbReference type="SUPFAM" id="SSF46785">
    <property type="entry name" value="Winged helix' DNA-binding domain"/>
    <property type="match status" value="1"/>
</dbReference>
<dbReference type="InterPro" id="IPR036390">
    <property type="entry name" value="WH_DNA-bd_sf"/>
</dbReference>
<dbReference type="RefSeq" id="WP_136031700.1">
    <property type="nucleotide sequence ID" value="NZ_CAAHGQ010000017.1"/>
</dbReference>
<sequence>MSKVYRTAELWKDEEYTIIPSALYQRCEAIDCNLAVFYCRLMDDFLNETVNYGKQYFPRQKELAIKFRVDLKTVKNYLKKLEALGLVQSEENPGYANFLTVINFQELEILNDTNVKELIKEHRGQRKAERAEQQQAYIEQKSGNLYDEADFDNEPVVSLCKTPQEAPQEPEAPEPVQHQPEPEKAAPESIEDVTAAIEEHARLINYEYSLEPVIEQAKCWGIESAIELMNQRLEKEKETADSHTPKFYRRG</sequence>
<dbReference type="InterPro" id="IPR036388">
    <property type="entry name" value="WH-like_DNA-bd_sf"/>
</dbReference>
<feature type="compositionally biased region" description="Low complexity" evidence="1">
    <location>
        <begin position="163"/>
        <end position="179"/>
    </location>
</feature>
<evidence type="ECO:0000256" key="1">
    <source>
        <dbReference type="SAM" id="MobiDB-lite"/>
    </source>
</evidence>
<evidence type="ECO:0000313" key="2">
    <source>
        <dbReference type="EMBL" id="VGQ08603.1"/>
    </source>
</evidence>
<feature type="region of interest" description="Disordered" evidence="1">
    <location>
        <begin position="162"/>
        <end position="188"/>
    </location>
</feature>
<dbReference type="Gene3D" id="1.10.10.10">
    <property type="entry name" value="Winged helix-like DNA-binding domain superfamily/Winged helix DNA-binding domain"/>
    <property type="match status" value="1"/>
</dbReference>
<proteinExistence type="predicted"/>
<protein>
    <recommendedName>
        <fullName evidence="4">Helix-turn-helix domain-containing protein</fullName>
    </recommendedName>
</protein>
<gene>
    <name evidence="2" type="ORF">SB5857_04158</name>
</gene>
<dbReference type="Proteomes" id="UP000328848">
    <property type="component" value="Unassembled WGS sequence"/>
</dbReference>
<organism evidence="2 3">
    <name type="scientific">Klebsiella africana</name>
    <dbReference type="NCBI Taxonomy" id="2489010"/>
    <lineage>
        <taxon>Bacteria</taxon>
        <taxon>Pseudomonadati</taxon>
        <taxon>Pseudomonadota</taxon>
        <taxon>Gammaproteobacteria</taxon>
        <taxon>Enterobacterales</taxon>
        <taxon>Enterobacteriaceae</taxon>
        <taxon>Klebsiella/Raoultella group</taxon>
        <taxon>Klebsiella</taxon>
    </lineage>
</organism>
<evidence type="ECO:0008006" key="4">
    <source>
        <dbReference type="Google" id="ProtNLM"/>
    </source>
</evidence>
<name>A0A8B6IYT5_9ENTR</name>
<evidence type="ECO:0000313" key="3">
    <source>
        <dbReference type="Proteomes" id="UP000328848"/>
    </source>
</evidence>
<accession>A0A8B6IYT5</accession>